<dbReference type="PANTHER" id="PTHR45913:SF5">
    <property type="entry name" value="GENERAL TRANSCRIPTION FACTOR II-I REPEAT DOMAIN-CONTAINING PROTEIN 2A-LIKE PROTEIN"/>
    <property type="match status" value="1"/>
</dbReference>
<dbReference type="Proteomes" id="UP001148838">
    <property type="component" value="Unassembled WGS sequence"/>
</dbReference>
<dbReference type="EMBL" id="JAJSOF020000015">
    <property type="protein sequence ID" value="KAJ4441047.1"/>
    <property type="molecule type" value="Genomic_DNA"/>
</dbReference>
<reference evidence="1 2" key="1">
    <citation type="journal article" date="2022" name="Allergy">
        <title>Genome assembly and annotation of Periplaneta americana reveal a comprehensive cockroach allergen profile.</title>
        <authorList>
            <person name="Wang L."/>
            <person name="Xiong Q."/>
            <person name="Saelim N."/>
            <person name="Wang L."/>
            <person name="Nong W."/>
            <person name="Wan A.T."/>
            <person name="Shi M."/>
            <person name="Liu X."/>
            <person name="Cao Q."/>
            <person name="Hui J.H.L."/>
            <person name="Sookrung N."/>
            <person name="Leung T.F."/>
            <person name="Tungtrongchitr A."/>
            <person name="Tsui S.K.W."/>
        </authorList>
    </citation>
    <scope>NUCLEOTIDE SEQUENCE [LARGE SCALE GENOMIC DNA]</scope>
    <source>
        <strain evidence="1">PWHHKU_190912</strain>
    </source>
</reference>
<proteinExistence type="predicted"/>
<organism evidence="1 2">
    <name type="scientific">Periplaneta americana</name>
    <name type="common">American cockroach</name>
    <name type="synonym">Blatta americana</name>
    <dbReference type="NCBI Taxonomy" id="6978"/>
    <lineage>
        <taxon>Eukaryota</taxon>
        <taxon>Metazoa</taxon>
        <taxon>Ecdysozoa</taxon>
        <taxon>Arthropoda</taxon>
        <taxon>Hexapoda</taxon>
        <taxon>Insecta</taxon>
        <taxon>Pterygota</taxon>
        <taxon>Neoptera</taxon>
        <taxon>Polyneoptera</taxon>
        <taxon>Dictyoptera</taxon>
        <taxon>Blattodea</taxon>
        <taxon>Blattoidea</taxon>
        <taxon>Blattidae</taxon>
        <taxon>Blattinae</taxon>
        <taxon>Periplaneta</taxon>
    </lineage>
</organism>
<protein>
    <submittedName>
        <fullName evidence="1">Uncharacterized protein</fullName>
    </submittedName>
</protein>
<sequence>MDVVLKCVNFIRSHALNHRQFKDFLESIECDYTDVPYHCEVRWLSRAKTLERFFNLREYISEFMLGTGKNIPELDDPTWVQDLAFLVDLTKHLNDLNLKLQGKDKLICDINDAVKAFKLMISLRKTQIENHNFTHFPYLRSLNARVDVQKYIAILSSVKDEFDNRFHDLEVLQLKLELFTMPYSAKPLDVPSSLQLELIDLQCNSELTKIYINKDISGFYKALERTRYPQFHRFAAEMIYIYIFQHLYLRTVFFPDEAK</sequence>
<name>A0ABQ8T571_PERAM</name>
<evidence type="ECO:0000313" key="1">
    <source>
        <dbReference type="EMBL" id="KAJ4441047.1"/>
    </source>
</evidence>
<dbReference type="PANTHER" id="PTHR45913">
    <property type="entry name" value="EPM2A-INTERACTING PROTEIN 1"/>
    <property type="match status" value="1"/>
</dbReference>
<keyword evidence="2" id="KW-1185">Reference proteome</keyword>
<accession>A0ABQ8T571</accession>
<gene>
    <name evidence="1" type="ORF">ANN_10896</name>
</gene>
<comment type="caution">
    <text evidence="1">The sequence shown here is derived from an EMBL/GenBank/DDBJ whole genome shotgun (WGS) entry which is preliminary data.</text>
</comment>
<evidence type="ECO:0000313" key="2">
    <source>
        <dbReference type="Proteomes" id="UP001148838"/>
    </source>
</evidence>